<evidence type="ECO:0000256" key="1">
    <source>
        <dbReference type="ARBA" id="ARBA00023015"/>
    </source>
</evidence>
<comment type="caution">
    <text evidence="5">The sequence shown here is derived from an EMBL/GenBank/DDBJ whole genome shotgun (WGS) entry which is preliminary data.</text>
</comment>
<reference evidence="5" key="1">
    <citation type="submission" date="2020-06" db="EMBL/GenBank/DDBJ databases">
        <title>Characterization of fructooligosaccharide metabolism and fructooligosaccharide-degrading enzymes in human commensal butyrate producers.</title>
        <authorList>
            <person name="Tanno H."/>
            <person name="Fujii T."/>
            <person name="Hirano K."/>
            <person name="Maeno S."/>
            <person name="Tonozuka T."/>
            <person name="Sakamoto M."/>
            <person name="Ohkuma M."/>
            <person name="Tochio T."/>
            <person name="Endo A."/>
        </authorList>
    </citation>
    <scope>NUCLEOTIDE SEQUENCE</scope>
    <source>
        <strain evidence="5">JCM 17466</strain>
    </source>
</reference>
<dbReference type="SUPFAM" id="SSF46689">
    <property type="entry name" value="Homeodomain-like"/>
    <property type="match status" value="2"/>
</dbReference>
<dbReference type="RefSeq" id="WP_201309763.1">
    <property type="nucleotide sequence ID" value="NZ_BLYI01000006.1"/>
</dbReference>
<organism evidence="5 6">
    <name type="scientific">Anaerostipes butyraticus</name>
    <dbReference type="NCBI Taxonomy" id="645466"/>
    <lineage>
        <taxon>Bacteria</taxon>
        <taxon>Bacillati</taxon>
        <taxon>Bacillota</taxon>
        <taxon>Clostridia</taxon>
        <taxon>Lachnospirales</taxon>
        <taxon>Lachnospiraceae</taxon>
        <taxon>Anaerostipes</taxon>
    </lineage>
</organism>
<dbReference type="GO" id="GO:0003700">
    <property type="term" value="F:DNA-binding transcription factor activity"/>
    <property type="evidence" value="ECO:0007669"/>
    <property type="project" value="InterPro"/>
</dbReference>
<evidence type="ECO:0000256" key="2">
    <source>
        <dbReference type="ARBA" id="ARBA00023125"/>
    </source>
</evidence>
<dbReference type="InterPro" id="IPR018060">
    <property type="entry name" value="HTH_AraC"/>
</dbReference>
<keyword evidence="1" id="KW-0805">Transcription regulation</keyword>
<dbReference type="SMART" id="SM00342">
    <property type="entry name" value="HTH_ARAC"/>
    <property type="match status" value="1"/>
</dbReference>
<dbReference type="Proteomes" id="UP000613208">
    <property type="component" value="Unassembled WGS sequence"/>
</dbReference>
<dbReference type="InterPro" id="IPR037923">
    <property type="entry name" value="HTH-like"/>
</dbReference>
<dbReference type="PANTHER" id="PTHR43280:SF28">
    <property type="entry name" value="HTH-TYPE TRANSCRIPTIONAL ACTIVATOR RHAS"/>
    <property type="match status" value="1"/>
</dbReference>
<dbReference type="PANTHER" id="PTHR43280">
    <property type="entry name" value="ARAC-FAMILY TRANSCRIPTIONAL REGULATOR"/>
    <property type="match status" value="1"/>
</dbReference>
<evidence type="ECO:0000259" key="4">
    <source>
        <dbReference type="PROSITE" id="PS01124"/>
    </source>
</evidence>
<evidence type="ECO:0000256" key="3">
    <source>
        <dbReference type="ARBA" id="ARBA00023163"/>
    </source>
</evidence>
<name>A0A916Q7E4_9FIRM</name>
<dbReference type="Pfam" id="PF12833">
    <property type="entry name" value="HTH_18"/>
    <property type="match status" value="1"/>
</dbReference>
<dbReference type="Gene3D" id="1.10.10.60">
    <property type="entry name" value="Homeodomain-like"/>
    <property type="match status" value="2"/>
</dbReference>
<dbReference type="GO" id="GO:0043565">
    <property type="term" value="F:sequence-specific DNA binding"/>
    <property type="evidence" value="ECO:0007669"/>
    <property type="project" value="InterPro"/>
</dbReference>
<feature type="domain" description="HTH araC/xylS-type" evidence="4">
    <location>
        <begin position="177"/>
        <end position="275"/>
    </location>
</feature>
<dbReference type="InterPro" id="IPR020449">
    <property type="entry name" value="Tscrpt_reg_AraC-type_HTH"/>
</dbReference>
<protein>
    <submittedName>
        <fullName evidence="5">HTH-type transcriptional regulator YdeC</fullName>
    </submittedName>
</protein>
<dbReference type="Gene3D" id="2.60.120.10">
    <property type="entry name" value="Jelly Rolls"/>
    <property type="match status" value="1"/>
</dbReference>
<dbReference type="EMBL" id="BLYI01000006">
    <property type="protein sequence ID" value="GFO84020.1"/>
    <property type="molecule type" value="Genomic_DNA"/>
</dbReference>
<dbReference type="PRINTS" id="PR00032">
    <property type="entry name" value="HTHARAC"/>
</dbReference>
<gene>
    <name evidence="5" type="primary">ydeC_1</name>
    <name evidence="5" type="ORF">ANBU17_03670</name>
</gene>
<dbReference type="InterPro" id="IPR018062">
    <property type="entry name" value="HTH_AraC-typ_CS"/>
</dbReference>
<dbReference type="InterPro" id="IPR014710">
    <property type="entry name" value="RmlC-like_jellyroll"/>
</dbReference>
<accession>A0A916Q7E4</accession>
<dbReference type="InterPro" id="IPR003313">
    <property type="entry name" value="AraC-bd"/>
</dbReference>
<dbReference type="PROSITE" id="PS01124">
    <property type="entry name" value="HTH_ARAC_FAMILY_2"/>
    <property type="match status" value="1"/>
</dbReference>
<sequence length="284" mass="33204">MKKNFEETVYEIDDLPFTTLAPCWHEDFTIVYILSGTLVFHINHKTYLASSGEGFFLNTGQVYFAEKYKSYPCRFLIIHISQSLLYPENDDQIFQKYIRPVTGNPSFCHLTLIPRIPWQKYILENVKKMMETCRTMQYGYEFKIHHFVNEIFYYILQNLSALPELSRQQKKDIARIKTAMTYLEETYARKHTLLDIAQSCMLSRSECSRLFQRILHCSPVDCLIKVRILHSLPLIAAHELSMADIAAKTGFSGGSYFSETFKKVMGISPRDYYRKIKKGPQHQG</sequence>
<evidence type="ECO:0000313" key="6">
    <source>
        <dbReference type="Proteomes" id="UP000613208"/>
    </source>
</evidence>
<proteinExistence type="predicted"/>
<dbReference type="AlphaFoldDB" id="A0A916Q7E4"/>
<evidence type="ECO:0000313" key="5">
    <source>
        <dbReference type="EMBL" id="GFO84020.1"/>
    </source>
</evidence>
<keyword evidence="3" id="KW-0804">Transcription</keyword>
<keyword evidence="2" id="KW-0238">DNA-binding</keyword>
<dbReference type="CDD" id="cd02208">
    <property type="entry name" value="cupin_RmlC-like"/>
    <property type="match status" value="1"/>
</dbReference>
<dbReference type="Pfam" id="PF02311">
    <property type="entry name" value="AraC_binding"/>
    <property type="match status" value="1"/>
</dbReference>
<dbReference type="InterPro" id="IPR009057">
    <property type="entry name" value="Homeodomain-like_sf"/>
</dbReference>
<keyword evidence="6" id="KW-1185">Reference proteome</keyword>
<dbReference type="SUPFAM" id="SSF51215">
    <property type="entry name" value="Regulatory protein AraC"/>
    <property type="match status" value="1"/>
</dbReference>
<dbReference type="PROSITE" id="PS00041">
    <property type="entry name" value="HTH_ARAC_FAMILY_1"/>
    <property type="match status" value="1"/>
</dbReference>